<dbReference type="STRING" id="45235.A0A2K3PZJ1"/>
<organism evidence="3 4">
    <name type="scientific">Tolypocladium capitatum</name>
    <dbReference type="NCBI Taxonomy" id="45235"/>
    <lineage>
        <taxon>Eukaryota</taxon>
        <taxon>Fungi</taxon>
        <taxon>Dikarya</taxon>
        <taxon>Ascomycota</taxon>
        <taxon>Pezizomycotina</taxon>
        <taxon>Sordariomycetes</taxon>
        <taxon>Hypocreomycetidae</taxon>
        <taxon>Hypocreales</taxon>
        <taxon>Ophiocordycipitaceae</taxon>
        <taxon>Tolypocladium</taxon>
    </lineage>
</organism>
<evidence type="ECO:0000313" key="3">
    <source>
        <dbReference type="EMBL" id="PNY20707.1"/>
    </source>
</evidence>
<gene>
    <name evidence="3" type="ORF">TCAP_07313</name>
</gene>
<dbReference type="ESTHER" id="9hypo-a0a2k3pzj1">
    <property type="family name" value="Thiohydrolase"/>
</dbReference>
<dbReference type="InterPro" id="IPR029058">
    <property type="entry name" value="AB_hydrolase_fold"/>
</dbReference>
<evidence type="ECO:0000256" key="1">
    <source>
        <dbReference type="ARBA" id="ARBA00029464"/>
    </source>
</evidence>
<reference evidence="3 4" key="1">
    <citation type="submission" date="2017-08" db="EMBL/GenBank/DDBJ databases">
        <title>Harnessing the power of phylogenomics to disentangle the directionality and signatures of interkingdom host jumping in the parasitic fungal genus Tolypocladium.</title>
        <authorList>
            <person name="Quandt C.A."/>
            <person name="Patterson W."/>
            <person name="Spatafora J.W."/>
        </authorList>
    </citation>
    <scope>NUCLEOTIDE SEQUENCE [LARGE SCALE GENOMIC DNA]</scope>
    <source>
        <strain evidence="3 4">CBS 113982</strain>
    </source>
</reference>
<name>A0A2K3PZJ1_9HYPO</name>
<dbReference type="AlphaFoldDB" id="A0A2K3PZJ1"/>
<dbReference type="InterPro" id="IPR051411">
    <property type="entry name" value="Polyketide_trans_af380"/>
</dbReference>
<evidence type="ECO:0000313" key="4">
    <source>
        <dbReference type="Proteomes" id="UP000236621"/>
    </source>
</evidence>
<dbReference type="Gene3D" id="3.40.50.1820">
    <property type="entry name" value="alpha/beta hydrolase"/>
    <property type="match status" value="1"/>
</dbReference>
<protein>
    <submittedName>
        <fullName evidence="3">31.7 kDa protein in traX-finO intergenic region</fullName>
    </submittedName>
</protein>
<keyword evidence="4" id="KW-1185">Reference proteome</keyword>
<sequence>MTTFSRDVEFQTLDGLTIRGALYPAPTRGPAAIITPGTTQFNCVKEMFVPEVAEQFQLAGITALIYDPRNLGLSDGEPRNEVDPMKQVSDYSDALTYLRTLPEVDPDQIIFWGQSFAGCVALCAGALDKRARMVVSICPLLDFELTPEKFPKVLAKSMADRESRAAGNPPIFLPVLTEDGVNPAGLGIGADKEEFDYMVNAKKYGAARHENRTTLQTYYKLIMWQPHGIMKYMHQMPVLMVIPELDQISPPEQQYSLFNTFPGPKKAHVSMGKGHLNVLSGPEFPDLIKMQVDFIQDILAGRTGRYINDGHSNGTAATAGA</sequence>
<dbReference type="OrthoDB" id="2498029at2759"/>
<feature type="domain" description="AB hydrolase-1" evidence="2">
    <location>
        <begin position="49"/>
        <end position="282"/>
    </location>
</feature>
<comment type="caution">
    <text evidence="3">The sequence shown here is derived from an EMBL/GenBank/DDBJ whole genome shotgun (WGS) entry which is preliminary data.</text>
</comment>
<dbReference type="Gene3D" id="1.10.10.800">
    <property type="match status" value="1"/>
</dbReference>
<evidence type="ECO:0000259" key="2">
    <source>
        <dbReference type="Pfam" id="PF00561"/>
    </source>
</evidence>
<dbReference type="InterPro" id="IPR000073">
    <property type="entry name" value="AB_hydrolase_1"/>
</dbReference>
<dbReference type="PANTHER" id="PTHR47751">
    <property type="entry name" value="SUPERFAMILY HYDROLASE, PUTATIVE (AFU_ORTHOLOGUE AFUA_2G16580)-RELATED"/>
    <property type="match status" value="1"/>
</dbReference>
<dbReference type="SUPFAM" id="SSF53474">
    <property type="entry name" value="alpha/beta-Hydrolases"/>
    <property type="match status" value="1"/>
</dbReference>
<accession>A0A2K3PZJ1</accession>
<proteinExistence type="inferred from homology"/>
<dbReference type="Pfam" id="PF00561">
    <property type="entry name" value="Abhydrolase_1"/>
    <property type="match status" value="1"/>
</dbReference>
<comment type="similarity">
    <text evidence="1">Belongs to the polyketide transferase af380 family.</text>
</comment>
<dbReference type="EMBL" id="NRSZ01001263">
    <property type="protein sequence ID" value="PNY20707.1"/>
    <property type="molecule type" value="Genomic_DNA"/>
</dbReference>
<dbReference type="PANTHER" id="PTHR47751:SF2">
    <property type="entry name" value="DLTD N-TERMINAL DOMAIN PROTEIN (AFU_ORTHOLOGUE AFUA_8G00380)-RELATED"/>
    <property type="match status" value="1"/>
</dbReference>
<dbReference type="Proteomes" id="UP000236621">
    <property type="component" value="Unassembled WGS sequence"/>
</dbReference>